<organism evidence="6 7">
    <name type="scientific">Paecilomyces lecythidis</name>
    <dbReference type="NCBI Taxonomy" id="3004212"/>
    <lineage>
        <taxon>Eukaryota</taxon>
        <taxon>Fungi</taxon>
        <taxon>Dikarya</taxon>
        <taxon>Ascomycota</taxon>
        <taxon>Pezizomycotina</taxon>
        <taxon>Eurotiomycetes</taxon>
        <taxon>Eurotiomycetidae</taxon>
        <taxon>Eurotiales</taxon>
        <taxon>Thermoascaceae</taxon>
        <taxon>Paecilomyces</taxon>
    </lineage>
</organism>
<name>A0ABR3XDI9_9EURO</name>
<dbReference type="InterPro" id="IPR050613">
    <property type="entry name" value="Sec_Metabolite_Reg"/>
</dbReference>
<evidence type="ECO:0000256" key="5">
    <source>
        <dbReference type="SAM" id="MobiDB-lite"/>
    </source>
</evidence>
<dbReference type="Proteomes" id="UP001583193">
    <property type="component" value="Unassembled WGS sequence"/>
</dbReference>
<evidence type="ECO:0000256" key="4">
    <source>
        <dbReference type="ARBA" id="ARBA00023242"/>
    </source>
</evidence>
<dbReference type="EMBL" id="JAVDPF010000021">
    <property type="protein sequence ID" value="KAL1873772.1"/>
    <property type="molecule type" value="Genomic_DNA"/>
</dbReference>
<evidence type="ECO:0000313" key="7">
    <source>
        <dbReference type="Proteomes" id="UP001583193"/>
    </source>
</evidence>
<gene>
    <name evidence="6" type="ORF">Plec18167_006290</name>
</gene>
<feature type="compositionally biased region" description="Polar residues" evidence="5">
    <location>
        <begin position="1"/>
        <end position="11"/>
    </location>
</feature>
<sequence>MDTKLPSNVNDSDLYPGMKETPTEHTGPTEMIFCLMRCETGHLFVRSVTTLSTFDGHWSALTDPSKSIAEKDRALDDMERTVEQKFLRHCDKSIPLHLVTLLVAKAAHWVMRLEAHHPRQYASQGREMPQAEKDRFFSLCLEIADFANILQTSELTARYLWHVESHCPLHALIYTLSELRHRTTGEEVERAWRLVDSVYYKHYGKVLTYTKSPLHLAIGSLALKAWAAHEADAIRSHRPALPRPEFITALYRRYRRNPKTHTAKSSTPNLGEPFAGGLPSGAHAHYDDSMPSAISGEMDSLPADIDMRLIPGMPNFEDSPMDWAQWDDLLQQFAKQGQDDEFLRLDDL</sequence>
<dbReference type="CDD" id="cd12148">
    <property type="entry name" value="fungal_TF_MHR"/>
    <property type="match status" value="1"/>
</dbReference>
<protein>
    <submittedName>
        <fullName evidence="6">Uncharacterized protein</fullName>
    </submittedName>
</protein>
<comment type="caution">
    <text evidence="6">The sequence shown here is derived from an EMBL/GenBank/DDBJ whole genome shotgun (WGS) entry which is preliminary data.</text>
</comment>
<feature type="region of interest" description="Disordered" evidence="5">
    <location>
        <begin position="1"/>
        <end position="25"/>
    </location>
</feature>
<evidence type="ECO:0000256" key="3">
    <source>
        <dbReference type="ARBA" id="ARBA00023163"/>
    </source>
</evidence>
<evidence type="ECO:0000256" key="1">
    <source>
        <dbReference type="ARBA" id="ARBA00004123"/>
    </source>
</evidence>
<dbReference type="PANTHER" id="PTHR31001:SF85">
    <property type="entry name" value="ZN(II)2CYS6 TRANSCRIPTION FACTOR (EUROFUNG)"/>
    <property type="match status" value="1"/>
</dbReference>
<evidence type="ECO:0000256" key="2">
    <source>
        <dbReference type="ARBA" id="ARBA00023015"/>
    </source>
</evidence>
<dbReference type="PANTHER" id="PTHR31001">
    <property type="entry name" value="UNCHARACTERIZED TRANSCRIPTIONAL REGULATORY PROTEIN"/>
    <property type="match status" value="1"/>
</dbReference>
<reference evidence="6 7" key="1">
    <citation type="journal article" date="2024" name="IMA Fungus">
        <title>IMA Genome - F19 : A genome assembly and annotation guide to empower mycologists, including annotated draft genome sequences of Ceratocystis pirilliformis, Diaporthe australafricana, Fusarium ophioides, Paecilomyces lecythidis, and Sporothrix stenoceras.</title>
        <authorList>
            <person name="Aylward J."/>
            <person name="Wilson A.M."/>
            <person name="Visagie C.M."/>
            <person name="Spraker J."/>
            <person name="Barnes I."/>
            <person name="Buitendag C."/>
            <person name="Ceriani C."/>
            <person name="Del Mar Angel L."/>
            <person name="du Plessis D."/>
            <person name="Fuchs T."/>
            <person name="Gasser K."/>
            <person name="Kramer D."/>
            <person name="Li W."/>
            <person name="Munsamy K."/>
            <person name="Piso A."/>
            <person name="Price J.L."/>
            <person name="Sonnekus B."/>
            <person name="Thomas C."/>
            <person name="van der Nest A."/>
            <person name="van Dijk A."/>
            <person name="van Heerden A."/>
            <person name="van Vuuren N."/>
            <person name="Yilmaz N."/>
            <person name="Duong T.A."/>
            <person name="van der Merwe N.A."/>
            <person name="Wingfield M.J."/>
            <person name="Wingfield B.D."/>
        </authorList>
    </citation>
    <scope>NUCLEOTIDE SEQUENCE [LARGE SCALE GENOMIC DNA]</scope>
    <source>
        <strain evidence="6 7">CMW 18167</strain>
    </source>
</reference>
<keyword evidence="2" id="KW-0805">Transcription regulation</keyword>
<comment type="subcellular location">
    <subcellularLocation>
        <location evidence="1">Nucleus</location>
    </subcellularLocation>
</comment>
<evidence type="ECO:0000313" key="6">
    <source>
        <dbReference type="EMBL" id="KAL1873772.1"/>
    </source>
</evidence>
<keyword evidence="7" id="KW-1185">Reference proteome</keyword>
<accession>A0ABR3XDI9</accession>
<keyword evidence="3" id="KW-0804">Transcription</keyword>
<keyword evidence="4" id="KW-0539">Nucleus</keyword>
<proteinExistence type="predicted"/>